<sequence>MNTIQKIELPEKVIICEVAPRDGFQAEHEWIPTKEKISIIRQLAKTGIQSMEITSFVHPRAIPQLKDAEQVVESVQDLTNIKFRALVPNVKGAQRAIDAGVKKLKLMLSATDSHSLSNANCSVEEAQKGFYPIIELAEKHNVKVGGSISVAFGCPYEGKVAIERISSIVERYRMMGVEEISLADTTGMANPQQVYRMLGFLKQNYPGIIFSMHLHNTRGMAFSNVVAALQQGVIHFDSSIIGLGGCPYAPGATGNIATEDLVHGLSEMGIHTGIDLNKLIEAAKEVKQVIGHDGGSYMLQAGPCSELHAKPKVQEKLV</sequence>
<protein>
    <submittedName>
        <fullName evidence="4">HMGL-like family protein</fullName>
    </submittedName>
</protein>
<comment type="similarity">
    <text evidence="1">Belongs to the HMG-CoA lyase family.</text>
</comment>
<dbReference type="InterPro" id="IPR000891">
    <property type="entry name" value="PYR_CT"/>
</dbReference>
<dbReference type="NCBIfam" id="NF004283">
    <property type="entry name" value="PRK05692.1"/>
    <property type="match status" value="1"/>
</dbReference>
<evidence type="ECO:0000256" key="3">
    <source>
        <dbReference type="ARBA" id="ARBA00023239"/>
    </source>
</evidence>
<gene>
    <name evidence="4" type="ORF">BG04_3266</name>
</gene>
<dbReference type="CDD" id="cd07938">
    <property type="entry name" value="DRE_TIM_HMGL"/>
    <property type="match status" value="1"/>
</dbReference>
<dbReference type="SUPFAM" id="SSF51569">
    <property type="entry name" value="Aldolase"/>
    <property type="match status" value="1"/>
</dbReference>
<dbReference type="InterPro" id="IPR043594">
    <property type="entry name" value="HMGL"/>
</dbReference>
<dbReference type="GeneID" id="93641327"/>
<dbReference type="KEGG" id="bmeg:BG04_3266"/>
<evidence type="ECO:0000313" key="5">
    <source>
        <dbReference type="Proteomes" id="UP000031829"/>
    </source>
</evidence>
<organism evidence="4 5">
    <name type="scientific">Priestia megaterium (strain ATCC 14581 / DSM 32 / CCUG 1817 / JCM 2506 / NBRC 15308 / NCIMB 9376 / NCTC 10342 / NRRL B-14308 / VKM B-512 / Ford 19)</name>
    <name type="common">Bacillus megaterium</name>
    <dbReference type="NCBI Taxonomy" id="1348623"/>
    <lineage>
        <taxon>Bacteria</taxon>
        <taxon>Bacillati</taxon>
        <taxon>Bacillota</taxon>
        <taxon>Bacilli</taxon>
        <taxon>Bacillales</taxon>
        <taxon>Bacillaceae</taxon>
        <taxon>Priestia</taxon>
    </lineage>
</organism>
<evidence type="ECO:0000313" key="4">
    <source>
        <dbReference type="EMBL" id="AJI24234.1"/>
    </source>
</evidence>
<dbReference type="InterPro" id="IPR013785">
    <property type="entry name" value="Aldolase_TIM"/>
</dbReference>
<accession>A0A0B6AWH6</accession>
<dbReference type="HOGENOM" id="CLU_022138_3_2_9"/>
<dbReference type="PANTHER" id="PTHR42738:SF7">
    <property type="entry name" value="HYDROXYMETHYLGLUTARYL-COA LYASE"/>
    <property type="match status" value="1"/>
</dbReference>
<evidence type="ECO:0000256" key="2">
    <source>
        <dbReference type="ARBA" id="ARBA00022723"/>
    </source>
</evidence>
<dbReference type="GO" id="GO:0006552">
    <property type="term" value="P:L-leucine catabolic process"/>
    <property type="evidence" value="ECO:0007669"/>
    <property type="project" value="TreeGrafter"/>
</dbReference>
<dbReference type="GO" id="GO:0004419">
    <property type="term" value="F:hydroxymethylglutaryl-CoA lyase activity"/>
    <property type="evidence" value="ECO:0007669"/>
    <property type="project" value="TreeGrafter"/>
</dbReference>
<evidence type="ECO:0000256" key="1">
    <source>
        <dbReference type="ARBA" id="ARBA00009405"/>
    </source>
</evidence>
<dbReference type="GO" id="GO:0046951">
    <property type="term" value="P:ketone body biosynthetic process"/>
    <property type="evidence" value="ECO:0007669"/>
    <property type="project" value="TreeGrafter"/>
</dbReference>
<dbReference type="GO" id="GO:0046872">
    <property type="term" value="F:metal ion binding"/>
    <property type="evidence" value="ECO:0007669"/>
    <property type="project" value="UniProtKB-KW"/>
</dbReference>
<dbReference type="AlphaFoldDB" id="A0A0B6AWH6"/>
<keyword evidence="3" id="KW-0456">Lyase</keyword>
<keyword evidence="2" id="KW-0479">Metal-binding</keyword>
<name>A0A0B6AWH6_PRIM2</name>
<dbReference type="PROSITE" id="PS50991">
    <property type="entry name" value="PYR_CT"/>
    <property type="match status" value="1"/>
</dbReference>
<dbReference type="FunFam" id="3.20.20.70:FF:000071">
    <property type="entry name" value="Hydroxymethylglutaryl-CoA lyase"/>
    <property type="match status" value="1"/>
</dbReference>
<dbReference type="EMBL" id="CP009920">
    <property type="protein sequence ID" value="AJI24234.1"/>
    <property type="molecule type" value="Genomic_DNA"/>
</dbReference>
<dbReference type="Proteomes" id="UP000031829">
    <property type="component" value="Chromosome"/>
</dbReference>
<proteinExistence type="inferred from homology"/>
<dbReference type="PANTHER" id="PTHR42738">
    <property type="entry name" value="HYDROXYMETHYLGLUTARYL-COA LYASE"/>
    <property type="match status" value="1"/>
</dbReference>
<dbReference type="Pfam" id="PF00682">
    <property type="entry name" value="HMGL-like"/>
    <property type="match status" value="1"/>
</dbReference>
<reference evidence="4 5" key="1">
    <citation type="journal article" date="2015" name="Genome Announc.">
        <title>Complete genome sequences for 35 biothreat assay-relevant bacillus species.</title>
        <authorList>
            <person name="Johnson S.L."/>
            <person name="Daligault H.E."/>
            <person name="Davenport K.W."/>
            <person name="Jaissle J."/>
            <person name="Frey K.G."/>
            <person name="Ladner J.T."/>
            <person name="Broomall S.M."/>
            <person name="Bishop-Lilly K.A."/>
            <person name="Bruce D.C."/>
            <person name="Gibbons H.S."/>
            <person name="Coyne S.R."/>
            <person name="Lo C.C."/>
            <person name="Meincke L."/>
            <person name="Munk A.C."/>
            <person name="Koroleva G.I."/>
            <person name="Rosenzweig C.N."/>
            <person name="Palacios G.F."/>
            <person name="Redden C.L."/>
            <person name="Minogue T.D."/>
            <person name="Chain P.S."/>
        </authorList>
    </citation>
    <scope>NUCLEOTIDE SEQUENCE [LARGE SCALE GENOMIC DNA]</scope>
    <source>
        <strain evidence="5">ATCC 14581 / DSM 32 / JCM 2506 / NBRC 15308 / NCIMB 9376 / NCTC 10342 / NRRL B-14308 / VKM B-512</strain>
    </source>
</reference>
<dbReference type="RefSeq" id="WP_034653992.1">
    <property type="nucleotide sequence ID" value="NZ_BCVB01000007.1"/>
</dbReference>
<dbReference type="Gene3D" id="3.20.20.70">
    <property type="entry name" value="Aldolase class I"/>
    <property type="match status" value="1"/>
</dbReference>